<dbReference type="SUPFAM" id="SSF54695">
    <property type="entry name" value="POZ domain"/>
    <property type="match status" value="1"/>
</dbReference>
<dbReference type="Proteomes" id="UP000521872">
    <property type="component" value="Unassembled WGS sequence"/>
</dbReference>
<evidence type="ECO:0000313" key="2">
    <source>
        <dbReference type="EMBL" id="KAF4609575.1"/>
    </source>
</evidence>
<organism evidence="2 3">
    <name type="scientific">Agrocybe pediades</name>
    <dbReference type="NCBI Taxonomy" id="84607"/>
    <lineage>
        <taxon>Eukaryota</taxon>
        <taxon>Fungi</taxon>
        <taxon>Dikarya</taxon>
        <taxon>Basidiomycota</taxon>
        <taxon>Agaricomycotina</taxon>
        <taxon>Agaricomycetes</taxon>
        <taxon>Agaricomycetidae</taxon>
        <taxon>Agaricales</taxon>
        <taxon>Agaricineae</taxon>
        <taxon>Strophariaceae</taxon>
        <taxon>Agrocybe</taxon>
    </lineage>
</organism>
<dbReference type="AlphaFoldDB" id="A0A8H4QEJ6"/>
<name>A0A8H4QEJ6_9AGAR</name>
<dbReference type="InterPro" id="IPR011333">
    <property type="entry name" value="SKP1/BTB/POZ_sf"/>
</dbReference>
<dbReference type="EMBL" id="JAACJL010000061">
    <property type="protein sequence ID" value="KAF4609575.1"/>
    <property type="molecule type" value="Genomic_DNA"/>
</dbReference>
<gene>
    <name evidence="2" type="ORF">D9613_012231</name>
</gene>
<dbReference type="PROSITE" id="PS50097">
    <property type="entry name" value="BTB"/>
    <property type="match status" value="1"/>
</dbReference>
<protein>
    <recommendedName>
        <fullName evidence="1">BTB domain-containing protein</fullName>
    </recommendedName>
</protein>
<proteinExistence type="predicted"/>
<keyword evidence="3" id="KW-1185">Reference proteome</keyword>
<accession>A0A8H4QEJ6</accession>
<evidence type="ECO:0000259" key="1">
    <source>
        <dbReference type="PROSITE" id="PS50097"/>
    </source>
</evidence>
<sequence length="246" mass="27650">MASIPPCTAVENCTIPTDIVLVSSDGARFGSHARNLAEFTGSFPDTLPEEGEEIPIKNMNAKALALFLSFIHHHRQPNLGMVEFSTLFQLAEAVEMYEVFSATEICRVQMAARVQHHAVNVFLYSIKHGYMDVADEAGQIVIAGHGMSRYILRVLNPRWLSTWDRYSEYYRSQFDVYYVEPPPFLHRGGVNFCSAWNKFRNCINSQAPRDTTVTADPAACVPENGGKRQESTLPVSGSFLPFFDYQ</sequence>
<reference evidence="2 3" key="1">
    <citation type="submission" date="2019-12" db="EMBL/GenBank/DDBJ databases">
        <authorList>
            <person name="Floudas D."/>
            <person name="Bentzer J."/>
            <person name="Ahren D."/>
            <person name="Johansson T."/>
            <person name="Persson P."/>
            <person name="Tunlid A."/>
        </authorList>
    </citation>
    <scope>NUCLEOTIDE SEQUENCE [LARGE SCALE GENOMIC DNA]</scope>
    <source>
        <strain evidence="2 3">CBS 102.39</strain>
    </source>
</reference>
<comment type="caution">
    <text evidence="2">The sequence shown here is derived from an EMBL/GenBank/DDBJ whole genome shotgun (WGS) entry which is preliminary data.</text>
</comment>
<evidence type="ECO:0000313" key="3">
    <source>
        <dbReference type="Proteomes" id="UP000521872"/>
    </source>
</evidence>
<dbReference type="InterPro" id="IPR000210">
    <property type="entry name" value="BTB/POZ_dom"/>
</dbReference>
<feature type="domain" description="BTB" evidence="1">
    <location>
        <begin position="17"/>
        <end position="72"/>
    </location>
</feature>